<sequence>MYGQFSSIQYLYFYSDFRRNYLRKCMQMSVYYNTEKITNHSKNINFWKCQRLCEHSYELSQQRSNSVNKRTGFTHRVIVNSMEKGITKKTPCITKCCTELLGINTHVCSRFTTGYYCYFNKFIKCVEITDQKVDASSVQSVMDIYNFKQFKCSCFCFQSHYYTRISQGVIFALCWKLCINIWTQNFFQQQHQQSFIQDEESLTNILKEFAVCIGSIGQEICTTPYLNLSACVQITQAMSCRQREEVNKCEIVEVIALVTKCTDLKYSIPLASSQISELINKKNLGCYFNSNTQQCEVIIKGNLAEMEFLNRSQINMVGQRCRWFRGQFATSISCNELKYVNLEACGLVTFSKEVCKYSIDGNSFACSQMRRNTNGCYFDKINNVCLFGSRQEIIL</sequence>
<dbReference type="Proteomes" id="UP000683925">
    <property type="component" value="Unassembled WGS sequence"/>
</dbReference>
<gene>
    <name evidence="1" type="ORF">POCTA_138.1.T0910001</name>
</gene>
<proteinExistence type="predicted"/>
<protein>
    <submittedName>
        <fullName evidence="1">Uncharacterized protein</fullName>
    </submittedName>
</protein>
<keyword evidence="2" id="KW-1185">Reference proteome</keyword>
<reference evidence="1" key="1">
    <citation type="submission" date="2021-01" db="EMBL/GenBank/DDBJ databases">
        <authorList>
            <consortium name="Genoscope - CEA"/>
            <person name="William W."/>
        </authorList>
    </citation>
    <scope>NUCLEOTIDE SEQUENCE</scope>
</reference>
<dbReference type="OrthoDB" id="10533789at2759"/>
<accession>A0A8S1WEK2</accession>
<name>A0A8S1WEK2_PAROT</name>
<comment type="caution">
    <text evidence="1">The sequence shown here is derived from an EMBL/GenBank/DDBJ whole genome shotgun (WGS) entry which is preliminary data.</text>
</comment>
<organism evidence="1 2">
    <name type="scientific">Paramecium octaurelia</name>
    <dbReference type="NCBI Taxonomy" id="43137"/>
    <lineage>
        <taxon>Eukaryota</taxon>
        <taxon>Sar</taxon>
        <taxon>Alveolata</taxon>
        <taxon>Ciliophora</taxon>
        <taxon>Intramacronucleata</taxon>
        <taxon>Oligohymenophorea</taxon>
        <taxon>Peniculida</taxon>
        <taxon>Parameciidae</taxon>
        <taxon>Paramecium</taxon>
    </lineage>
</organism>
<dbReference type="EMBL" id="CAJJDP010000090">
    <property type="protein sequence ID" value="CAD8187683.1"/>
    <property type="molecule type" value="Genomic_DNA"/>
</dbReference>
<dbReference type="AlphaFoldDB" id="A0A8S1WEK2"/>
<evidence type="ECO:0000313" key="1">
    <source>
        <dbReference type="EMBL" id="CAD8187683.1"/>
    </source>
</evidence>
<evidence type="ECO:0000313" key="2">
    <source>
        <dbReference type="Proteomes" id="UP000683925"/>
    </source>
</evidence>